<dbReference type="RefSeq" id="WP_123770563.1">
    <property type="nucleotide sequence ID" value="NZ_RKQN01000003.1"/>
</dbReference>
<feature type="active site" description="Proton acceptor" evidence="4">
    <location>
        <position position="74"/>
    </location>
</feature>
<feature type="site" description="Important for substrate specificity" evidence="4">
    <location>
        <position position="157"/>
    </location>
</feature>
<evidence type="ECO:0000256" key="4">
    <source>
        <dbReference type="HAMAP-Rule" id="MF_00528"/>
    </source>
</evidence>
<organism evidence="5 6">
    <name type="scientific">Vulcaniibacterium tengchongense</name>
    <dbReference type="NCBI Taxonomy" id="1273429"/>
    <lineage>
        <taxon>Bacteria</taxon>
        <taxon>Pseudomonadati</taxon>
        <taxon>Pseudomonadota</taxon>
        <taxon>Gammaproteobacteria</taxon>
        <taxon>Lysobacterales</taxon>
        <taxon>Lysobacteraceae</taxon>
        <taxon>Vulcaniibacterium</taxon>
    </lineage>
</organism>
<dbReference type="GO" id="GO:0036218">
    <property type="term" value="F:dTTP diphosphatase activity"/>
    <property type="evidence" value="ECO:0007669"/>
    <property type="project" value="RHEA"/>
</dbReference>
<comment type="subcellular location">
    <subcellularLocation>
        <location evidence="4">Cytoplasm</location>
    </subcellularLocation>
</comment>
<dbReference type="EC" id="3.6.1.9" evidence="4"/>
<keyword evidence="6" id="KW-1185">Reference proteome</keyword>
<comment type="caution">
    <text evidence="5">The sequence shown here is derived from an EMBL/GenBank/DDBJ whole genome shotgun (WGS) entry which is preliminary data.</text>
</comment>
<dbReference type="PIRSF" id="PIRSF006305">
    <property type="entry name" value="Maf"/>
    <property type="match status" value="1"/>
</dbReference>
<protein>
    <recommendedName>
        <fullName evidence="4">dTTP/UTP pyrophosphatase</fullName>
        <shortName evidence="4">dTTPase/UTPase</shortName>
        <ecNumber evidence="4">3.6.1.9</ecNumber>
    </recommendedName>
    <alternativeName>
        <fullName evidence="4">Nucleoside triphosphate pyrophosphatase</fullName>
    </alternativeName>
    <alternativeName>
        <fullName evidence="4">Nucleotide pyrophosphatase</fullName>
        <shortName evidence="4">Nucleotide PPase</shortName>
    </alternativeName>
</protein>
<dbReference type="GO" id="GO:0036221">
    <property type="term" value="F:UTP diphosphatase activity"/>
    <property type="evidence" value="ECO:0007669"/>
    <property type="project" value="RHEA"/>
</dbReference>
<reference evidence="5 6" key="1">
    <citation type="submission" date="2018-11" db="EMBL/GenBank/DDBJ databases">
        <title>Genomic Encyclopedia of Type Strains, Phase IV (KMG-IV): sequencing the most valuable type-strain genomes for metagenomic binning, comparative biology and taxonomic classification.</title>
        <authorList>
            <person name="Goeker M."/>
        </authorList>
    </citation>
    <scope>NUCLEOTIDE SEQUENCE [LARGE SCALE GENOMIC DNA]</scope>
    <source>
        <strain evidence="5 6">DSM 25623</strain>
    </source>
</reference>
<accession>A0A3N4V4I1</accession>
<comment type="cofactor">
    <cofactor evidence="1 4">
        <name>a divalent metal cation</name>
        <dbReference type="ChEBI" id="CHEBI:60240"/>
    </cofactor>
</comment>
<keyword evidence="4" id="KW-0963">Cytoplasm</keyword>
<dbReference type="PANTHER" id="PTHR43213">
    <property type="entry name" value="BIFUNCTIONAL DTTP/UTP PYROPHOSPHATASE/METHYLTRANSFERASE PROTEIN-RELATED"/>
    <property type="match status" value="1"/>
</dbReference>
<comment type="catalytic activity">
    <reaction evidence="4">
        <text>UTP + H2O = UMP + diphosphate + H(+)</text>
        <dbReference type="Rhea" id="RHEA:29395"/>
        <dbReference type="ChEBI" id="CHEBI:15377"/>
        <dbReference type="ChEBI" id="CHEBI:15378"/>
        <dbReference type="ChEBI" id="CHEBI:33019"/>
        <dbReference type="ChEBI" id="CHEBI:46398"/>
        <dbReference type="ChEBI" id="CHEBI:57865"/>
        <dbReference type="EC" id="3.6.1.9"/>
    </reaction>
</comment>
<keyword evidence="2 4" id="KW-0378">Hydrolase</keyword>
<dbReference type="EMBL" id="RKQN01000003">
    <property type="protein sequence ID" value="RPE76973.1"/>
    <property type="molecule type" value="Genomic_DNA"/>
</dbReference>
<feature type="site" description="Important for substrate specificity" evidence="4">
    <location>
        <position position="75"/>
    </location>
</feature>
<dbReference type="GO" id="GO:0009117">
    <property type="term" value="P:nucleotide metabolic process"/>
    <property type="evidence" value="ECO:0007669"/>
    <property type="project" value="UniProtKB-KW"/>
</dbReference>
<dbReference type="Pfam" id="PF02545">
    <property type="entry name" value="Maf"/>
    <property type="match status" value="1"/>
</dbReference>
<dbReference type="Gene3D" id="3.90.950.10">
    <property type="match status" value="1"/>
</dbReference>
<evidence type="ECO:0000313" key="5">
    <source>
        <dbReference type="EMBL" id="RPE76973.1"/>
    </source>
</evidence>
<evidence type="ECO:0000313" key="6">
    <source>
        <dbReference type="Proteomes" id="UP000269708"/>
    </source>
</evidence>
<name>A0A3N4V4I1_9GAMM</name>
<keyword evidence="3 4" id="KW-0546">Nucleotide metabolism</keyword>
<dbReference type="InterPro" id="IPR029001">
    <property type="entry name" value="ITPase-like_fam"/>
</dbReference>
<dbReference type="Proteomes" id="UP000269708">
    <property type="component" value="Unassembled WGS sequence"/>
</dbReference>
<dbReference type="CDD" id="cd00555">
    <property type="entry name" value="Maf"/>
    <property type="match status" value="1"/>
</dbReference>
<dbReference type="OrthoDB" id="9807767at2"/>
<gene>
    <name evidence="5" type="ORF">EDC50_2225</name>
</gene>
<comment type="similarity">
    <text evidence="4">Belongs to the Maf family. YhdE subfamily.</text>
</comment>
<dbReference type="PANTHER" id="PTHR43213:SF5">
    <property type="entry name" value="BIFUNCTIONAL DTTP_UTP PYROPHOSPHATASE_METHYLTRANSFERASE PROTEIN-RELATED"/>
    <property type="match status" value="1"/>
</dbReference>
<dbReference type="NCBIfam" id="TIGR00172">
    <property type="entry name" value="maf"/>
    <property type="match status" value="1"/>
</dbReference>
<feature type="site" description="Important for substrate specificity" evidence="4">
    <location>
        <position position="10"/>
    </location>
</feature>
<comment type="function">
    <text evidence="4">Nucleoside triphosphate pyrophosphatase that hydrolyzes dTTP and UTP. May have a dual role in cell division arrest and in preventing the incorporation of modified nucleotides into cellular nucleic acids.</text>
</comment>
<comment type="catalytic activity">
    <reaction evidence="4">
        <text>dTTP + H2O = dTMP + diphosphate + H(+)</text>
        <dbReference type="Rhea" id="RHEA:28534"/>
        <dbReference type="ChEBI" id="CHEBI:15377"/>
        <dbReference type="ChEBI" id="CHEBI:15378"/>
        <dbReference type="ChEBI" id="CHEBI:33019"/>
        <dbReference type="ChEBI" id="CHEBI:37568"/>
        <dbReference type="ChEBI" id="CHEBI:63528"/>
        <dbReference type="EC" id="3.6.1.9"/>
    </reaction>
</comment>
<evidence type="ECO:0000256" key="3">
    <source>
        <dbReference type="ARBA" id="ARBA00023080"/>
    </source>
</evidence>
<dbReference type="SUPFAM" id="SSF52972">
    <property type="entry name" value="ITPase-like"/>
    <property type="match status" value="1"/>
</dbReference>
<proteinExistence type="inferred from homology"/>
<dbReference type="InterPro" id="IPR003697">
    <property type="entry name" value="Maf-like"/>
</dbReference>
<evidence type="ECO:0000256" key="1">
    <source>
        <dbReference type="ARBA" id="ARBA00001968"/>
    </source>
</evidence>
<dbReference type="GO" id="GO:0005737">
    <property type="term" value="C:cytoplasm"/>
    <property type="evidence" value="ECO:0007669"/>
    <property type="project" value="UniProtKB-SubCell"/>
</dbReference>
<dbReference type="AlphaFoldDB" id="A0A3N4V4I1"/>
<evidence type="ECO:0000256" key="2">
    <source>
        <dbReference type="ARBA" id="ARBA00022801"/>
    </source>
</evidence>
<dbReference type="HAMAP" id="MF_00528">
    <property type="entry name" value="Maf"/>
    <property type="match status" value="1"/>
</dbReference>
<comment type="caution">
    <text evidence="4">Lacks conserved residue(s) required for the propagation of feature annotation.</text>
</comment>
<sequence>MLYLASKSPRRRELLARLLSPSRLEFDVLDVDVPEHPQPGEPAEDYVRRVAREKAGAGLLRAAGRPAALVLGSDTEVVLDGEVFGKPRDDEDARAMLRRLSGRTHRVISAVSLVSASREEQTVSVSEVTFAELAPAQIDAYVASGEPRGRAGAYAIQGLAESFTVRLSGSFSGVMGLPLYETAQLLRRFGVLA</sequence>